<dbReference type="RefSeq" id="WP_246388671.1">
    <property type="nucleotide sequence ID" value="NZ_JACIDY010000006.1"/>
</dbReference>
<dbReference type="Proteomes" id="UP000561459">
    <property type="component" value="Unassembled WGS sequence"/>
</dbReference>
<feature type="transmembrane region" description="Helical" evidence="1">
    <location>
        <begin position="16"/>
        <end position="35"/>
    </location>
</feature>
<name>A0A7W6BZL0_9SPHN</name>
<evidence type="ECO:0000256" key="1">
    <source>
        <dbReference type="SAM" id="Phobius"/>
    </source>
</evidence>
<accession>A0A7W6BZL0</accession>
<evidence type="ECO:0000313" key="3">
    <source>
        <dbReference type="Proteomes" id="UP000561459"/>
    </source>
</evidence>
<dbReference type="EMBL" id="JACIDY010000006">
    <property type="protein sequence ID" value="MBB3940804.1"/>
    <property type="molecule type" value="Genomic_DNA"/>
</dbReference>
<organism evidence="2 3">
    <name type="scientific">Novosphingobium fluoreni</name>
    <dbReference type="NCBI Taxonomy" id="1391222"/>
    <lineage>
        <taxon>Bacteria</taxon>
        <taxon>Pseudomonadati</taxon>
        <taxon>Pseudomonadota</taxon>
        <taxon>Alphaproteobacteria</taxon>
        <taxon>Sphingomonadales</taxon>
        <taxon>Sphingomonadaceae</taxon>
        <taxon>Novosphingobium</taxon>
    </lineage>
</organism>
<keyword evidence="3" id="KW-1185">Reference proteome</keyword>
<proteinExistence type="predicted"/>
<evidence type="ECO:0000313" key="2">
    <source>
        <dbReference type="EMBL" id="MBB3940804.1"/>
    </source>
</evidence>
<keyword evidence="1" id="KW-0472">Membrane</keyword>
<reference evidence="2 3" key="1">
    <citation type="submission" date="2020-08" db="EMBL/GenBank/DDBJ databases">
        <title>Genomic Encyclopedia of Type Strains, Phase IV (KMG-IV): sequencing the most valuable type-strain genomes for metagenomic binning, comparative biology and taxonomic classification.</title>
        <authorList>
            <person name="Goeker M."/>
        </authorList>
    </citation>
    <scope>NUCLEOTIDE SEQUENCE [LARGE SCALE GENOMIC DNA]</scope>
    <source>
        <strain evidence="2 3">DSM 27568</strain>
    </source>
</reference>
<keyword evidence="1" id="KW-1133">Transmembrane helix</keyword>
<sequence length="56" mass="5903">MKALLHDSRGTSAVEYGLILGIVVLGIFLAVSGVASETLKMWSYVEAKAAKAHQGN</sequence>
<gene>
    <name evidence="2" type="ORF">GGR39_002467</name>
</gene>
<protein>
    <submittedName>
        <fullName evidence="2">Pilus assembly protein Flp/PilA</fullName>
    </submittedName>
</protein>
<keyword evidence="1" id="KW-0812">Transmembrane</keyword>
<dbReference type="AlphaFoldDB" id="A0A7W6BZL0"/>
<comment type="caution">
    <text evidence="2">The sequence shown here is derived from an EMBL/GenBank/DDBJ whole genome shotgun (WGS) entry which is preliminary data.</text>
</comment>